<evidence type="ECO:0000313" key="2">
    <source>
        <dbReference type="Proteomes" id="UP000004217"/>
    </source>
</evidence>
<sequence>MNVIILLLFGDQAEVVADVPPGERAEPERYPASEIAGAVGLPVDRLAGKRLTADVGDGDRLSGWRLR</sequence>
<dbReference type="PATRIC" id="fig|700597.3.peg.1826"/>
<evidence type="ECO:0000313" key="1">
    <source>
        <dbReference type="EMBL" id="EGX60120.1"/>
    </source>
</evidence>
<comment type="caution">
    <text evidence="1">The sequence shown here is derived from an EMBL/GenBank/DDBJ whole genome shotgun (WGS) entry which is preliminary data.</text>
</comment>
<keyword evidence="2" id="KW-1185">Reference proteome</keyword>
<proteinExistence type="predicted"/>
<reference evidence="1 2" key="1">
    <citation type="submission" date="2011-08" db="EMBL/GenBank/DDBJ databases">
        <authorList>
            <person name="Lin Y."/>
            <person name="Hao X."/>
            <person name="Johnstone L."/>
            <person name="Miller S.J."/>
            <person name="Wei G."/>
            <person name="Rensing C."/>
        </authorList>
    </citation>
    <scope>NUCLEOTIDE SEQUENCE [LARGE SCALE GENOMIC DNA]</scope>
    <source>
        <strain evidence="1 2">K42</strain>
    </source>
</reference>
<accession>G2G8Q5</accession>
<dbReference type="EMBL" id="AGBF01000019">
    <property type="protein sequence ID" value="EGX60120.1"/>
    <property type="molecule type" value="Genomic_DNA"/>
</dbReference>
<gene>
    <name evidence="1" type="ORF">SZN_09366</name>
</gene>
<dbReference type="Proteomes" id="UP000004217">
    <property type="component" value="Unassembled WGS sequence"/>
</dbReference>
<name>G2G8Q5_9ACTN</name>
<protein>
    <submittedName>
        <fullName evidence="1">Uncharacterized protein</fullName>
    </submittedName>
</protein>
<dbReference type="AlphaFoldDB" id="G2G8Q5"/>
<organism evidence="1 2">
    <name type="scientific">Streptomyces zinciresistens K42</name>
    <dbReference type="NCBI Taxonomy" id="700597"/>
    <lineage>
        <taxon>Bacteria</taxon>
        <taxon>Bacillati</taxon>
        <taxon>Actinomycetota</taxon>
        <taxon>Actinomycetes</taxon>
        <taxon>Kitasatosporales</taxon>
        <taxon>Streptomycetaceae</taxon>
        <taxon>Streptomyces</taxon>
    </lineage>
</organism>